<dbReference type="PANTHER" id="PTHR30522:SF0">
    <property type="entry name" value="NUCLEOSIDE TRIPHOSPHATE PYROPHOSPHOHYDROLASE"/>
    <property type="match status" value="1"/>
</dbReference>
<dbReference type="InterPro" id="IPR048015">
    <property type="entry name" value="NTP-PPase_MazG-like_N"/>
</dbReference>
<sequence>MSEAFDRLVNTIKRLRAPDGCPWDRKQTLYSLKQNVIEEVFEFIDALDRKDIENIKEELGDMLLHVIFHSIIAQEDGLFNLDDVINGVNEKLIRRHPHVFGDLKVEDVDEVLKNWEQIKLSEKNKKPTHLLDGLPRGLPPIERAYKIQKKVSKVGFDFESPDDAFDKVEEEFLELKRAFEIGKKEELENEVGDLIFAVLNFARMCGINASEALRKTSLRFEDRFNCIEDKLKSLGLSFEDVNLEQMDNLWDECKGQLKG</sequence>
<dbReference type="GO" id="GO:0046081">
    <property type="term" value="P:dUTP catabolic process"/>
    <property type="evidence" value="ECO:0007669"/>
    <property type="project" value="TreeGrafter"/>
</dbReference>
<dbReference type="Proteomes" id="UP000008139">
    <property type="component" value="Chromosome"/>
</dbReference>
<dbReference type="GO" id="GO:0046076">
    <property type="term" value="P:dTTP catabolic process"/>
    <property type="evidence" value="ECO:0007669"/>
    <property type="project" value="TreeGrafter"/>
</dbReference>
<name>F2LUD4_HIPMA</name>
<dbReference type="SUPFAM" id="SSF101386">
    <property type="entry name" value="all-alpha NTP pyrophosphatases"/>
    <property type="match status" value="2"/>
</dbReference>
<proteinExistence type="predicted"/>
<evidence type="ECO:0000259" key="1">
    <source>
        <dbReference type="Pfam" id="PF03819"/>
    </source>
</evidence>
<dbReference type="eggNOG" id="COG3956">
    <property type="taxonomic scope" value="Bacteria"/>
</dbReference>
<dbReference type="Pfam" id="PF03819">
    <property type="entry name" value="MazG"/>
    <property type="match status" value="2"/>
</dbReference>
<dbReference type="Gene3D" id="1.10.287.1080">
    <property type="entry name" value="MazG-like"/>
    <property type="match status" value="2"/>
</dbReference>
<dbReference type="GO" id="GO:0046052">
    <property type="term" value="P:UTP catabolic process"/>
    <property type="evidence" value="ECO:0007669"/>
    <property type="project" value="TreeGrafter"/>
</dbReference>
<dbReference type="AlphaFoldDB" id="F2LUD4"/>
<dbReference type="NCBIfam" id="NF007113">
    <property type="entry name" value="PRK09562.1"/>
    <property type="match status" value="1"/>
</dbReference>
<protein>
    <submittedName>
        <fullName evidence="2">MazG family protein</fullName>
    </submittedName>
</protein>
<dbReference type="KEGG" id="hmr:Hipma_0488"/>
<feature type="domain" description="NTP pyrophosphohydrolase MazG-like" evidence="1">
    <location>
        <begin position="167"/>
        <end position="223"/>
    </location>
</feature>
<dbReference type="GO" id="GO:0047429">
    <property type="term" value="F:nucleoside triphosphate diphosphatase activity"/>
    <property type="evidence" value="ECO:0007669"/>
    <property type="project" value="InterPro"/>
</dbReference>
<dbReference type="CDD" id="cd11528">
    <property type="entry name" value="NTP-PPase_MazG_Nterm"/>
    <property type="match status" value="1"/>
</dbReference>
<dbReference type="PANTHER" id="PTHR30522">
    <property type="entry name" value="NUCLEOSIDE TRIPHOSPHATE PYROPHOSPHOHYDROLASE"/>
    <property type="match status" value="1"/>
</dbReference>
<dbReference type="InParanoid" id="F2LUD4"/>
<evidence type="ECO:0000313" key="3">
    <source>
        <dbReference type="Proteomes" id="UP000008139"/>
    </source>
</evidence>
<dbReference type="OrthoDB" id="9808939at2"/>
<dbReference type="GO" id="GO:0046047">
    <property type="term" value="P:TTP catabolic process"/>
    <property type="evidence" value="ECO:0007669"/>
    <property type="project" value="TreeGrafter"/>
</dbReference>
<dbReference type="CDD" id="cd11529">
    <property type="entry name" value="NTP-PPase_MazG_Cterm"/>
    <property type="match status" value="1"/>
</dbReference>
<dbReference type="InterPro" id="IPR004518">
    <property type="entry name" value="MazG-like_dom"/>
</dbReference>
<dbReference type="GO" id="GO:0006203">
    <property type="term" value="P:dGTP catabolic process"/>
    <property type="evidence" value="ECO:0007669"/>
    <property type="project" value="TreeGrafter"/>
</dbReference>
<gene>
    <name evidence="2" type="ordered locus">Hipma_0488</name>
</gene>
<dbReference type="InterPro" id="IPR048011">
    <property type="entry name" value="NTP-PPase_MazG-like_C"/>
</dbReference>
<dbReference type="EMBL" id="CP002606">
    <property type="protein sequence ID" value="AEA33460.1"/>
    <property type="molecule type" value="Genomic_DNA"/>
</dbReference>
<dbReference type="GO" id="GO:0006950">
    <property type="term" value="P:response to stress"/>
    <property type="evidence" value="ECO:0007669"/>
    <property type="project" value="UniProtKB-ARBA"/>
</dbReference>
<dbReference type="InterPro" id="IPR011551">
    <property type="entry name" value="NTP_PyrPHydrolase_MazG"/>
</dbReference>
<accession>F2LUD4</accession>
<dbReference type="RefSeq" id="WP_013681501.1">
    <property type="nucleotide sequence ID" value="NC_015318.1"/>
</dbReference>
<dbReference type="STRING" id="760142.Hipma_0488"/>
<dbReference type="FunFam" id="1.10.287.1080:FF:000001">
    <property type="entry name" value="Nucleoside triphosphate pyrophosphohydrolase"/>
    <property type="match status" value="1"/>
</dbReference>
<evidence type="ECO:0000313" key="2">
    <source>
        <dbReference type="EMBL" id="AEA33460.1"/>
    </source>
</evidence>
<reference evidence="2 3" key="1">
    <citation type="journal article" date="2011" name="Stand. Genomic Sci.">
        <title>Complete genome sequence of the thermophilic sulfur-reducer Hippea maritima type strain (MH(2)).</title>
        <authorList>
            <person name="Huntemann M."/>
            <person name="Lu M."/>
            <person name="Nolan M."/>
            <person name="Lapidus A."/>
            <person name="Lucas S."/>
            <person name="Hammon N."/>
            <person name="Deshpande S."/>
            <person name="Cheng J.F."/>
            <person name="Tapia R."/>
            <person name="Han C."/>
            <person name="Goodwin L."/>
            <person name="Pitluck S."/>
            <person name="Liolios K."/>
            <person name="Pagani I."/>
            <person name="Ivanova N."/>
            <person name="Ovchinikova G."/>
            <person name="Pati A."/>
            <person name="Chen A."/>
            <person name="Palaniappan K."/>
            <person name="Land M."/>
            <person name="Hauser L."/>
            <person name="Jeffries C.D."/>
            <person name="Detter J.C."/>
            <person name="Brambilla E.M."/>
            <person name="Rohde M."/>
            <person name="Spring S."/>
            <person name="Goker M."/>
            <person name="Woyke T."/>
            <person name="Bristow J."/>
            <person name="Eisen J.A."/>
            <person name="Markowitz V."/>
            <person name="Hugenholtz P."/>
            <person name="Kyrpides N.C."/>
            <person name="Klenk H.P."/>
            <person name="Mavromatis K."/>
        </authorList>
    </citation>
    <scope>NUCLEOTIDE SEQUENCE [LARGE SCALE GENOMIC DNA]</scope>
    <source>
        <strain evidence="3">ATCC 700847 / DSM 10411 / MH2</strain>
    </source>
</reference>
<organism evidence="2 3">
    <name type="scientific">Hippea maritima (strain ATCC 700847 / DSM 10411 / MH2)</name>
    <dbReference type="NCBI Taxonomy" id="760142"/>
    <lineage>
        <taxon>Bacteria</taxon>
        <taxon>Pseudomonadati</taxon>
        <taxon>Campylobacterota</taxon>
        <taxon>Desulfurellia</taxon>
        <taxon>Desulfurellales</taxon>
        <taxon>Hippeaceae</taxon>
        <taxon>Hippea</taxon>
    </lineage>
</organism>
<reference evidence="3" key="2">
    <citation type="submission" date="2011-03" db="EMBL/GenBank/DDBJ databases">
        <title>The complete genome of Hippea maritima DSM 10411.</title>
        <authorList>
            <consortium name="US DOE Joint Genome Institute (JGI-PGF)"/>
            <person name="Lucas S."/>
            <person name="Copeland A."/>
            <person name="Lapidus A."/>
            <person name="Bruce D."/>
            <person name="Goodwin L."/>
            <person name="Pitluck S."/>
            <person name="Peters L."/>
            <person name="Kyrpides N."/>
            <person name="Mavromatis K."/>
            <person name="Pagani I."/>
            <person name="Ivanova N."/>
            <person name="Mikhailova N."/>
            <person name="Lu M."/>
            <person name="Detter J.C."/>
            <person name="Tapia R."/>
            <person name="Han C."/>
            <person name="Land M."/>
            <person name="Hauser L."/>
            <person name="Markowitz V."/>
            <person name="Cheng J.-F."/>
            <person name="Hugenholtz P."/>
            <person name="Woyke T."/>
            <person name="Wu D."/>
            <person name="Spring S."/>
            <person name="Schroeder M."/>
            <person name="Brambilla E."/>
            <person name="Klenk H.-P."/>
            <person name="Eisen J.A."/>
        </authorList>
    </citation>
    <scope>NUCLEOTIDE SEQUENCE [LARGE SCALE GENOMIC DNA]</scope>
    <source>
        <strain evidence="3">ATCC 700847 / DSM 10411 / MH2</strain>
    </source>
</reference>
<keyword evidence="3" id="KW-1185">Reference proteome</keyword>
<dbReference type="GO" id="GO:0046061">
    <property type="term" value="P:dATP catabolic process"/>
    <property type="evidence" value="ECO:0007669"/>
    <property type="project" value="TreeGrafter"/>
</dbReference>
<feature type="domain" description="NTP pyrophosphohydrolase MazG-like" evidence="1">
    <location>
        <begin position="27"/>
        <end position="100"/>
    </location>
</feature>
<dbReference type="NCBIfam" id="TIGR00444">
    <property type="entry name" value="mazG"/>
    <property type="match status" value="1"/>
</dbReference>
<dbReference type="HOGENOM" id="CLU_038356_0_1_7"/>
<dbReference type="FunCoup" id="F2LUD4">
    <property type="interactions" value="229"/>
</dbReference>